<sequence>MLKNYFKTAIRNLLKEKASSLINIAGLSLGITSCLILFLILKDGASYDKYHTHYERIFRVVSKSKDNGRDTFTQGIPPALPEAFKNDFREAEEVVFTSYRRNSIIAIEQTDGTFKKFEEPTGLVITTPAFFKIFDRNMIIGDALKRLDDPNEAIISRKWALRYFGKVDAVGELVRYEDNDYRITAVMDDYPSTTDLPFDLMLSYSTVKKAFDEKGWGNVSDADNCYFLLREGESIDNMRSHVASFRKKYLGDDDNAAEKTYILQPLKDVHTDTRFGNYNKKMPPEAKITLTVIGVFLLIMACINFINLTTAEAMKRTKEVGVRKVLGSSQLQLIIKFVGETFIITFIAMLISLCITELALRSVNSFLDISLSLDLNDSRLWLFLIVLMVLVSILSGLYPAIVTARFKPVQVLKGQLRITGHSRFSLRRGMVATQFFISQLFIIGAIVLVRQMDFMEEQYLGFRQDAIISVPIPVREGLSPVSRMRALKNEILRLEGVEEASLNSSPPSSAGVMSTGFKLLEKNEELSTQVKLVDGDYISLFDIELLSGEPLSDLDTMTGFVVNEKLVKTAGYESNEAIIGKMIDFWGKQIPVKGVVKDYNTRSLTKPMEPVIMVNDKKSYTNLSIRLKPVNMQGSILAIQKLWEAAYPEHMFKYDFLDQQISHLYRGERKMSTLITTFAFIAVFIGCLGLFGLVSFMANQRSKEIGIRKVLGASVNNIIVLFSGEFAKLITIGFVLAVPISVFFLDKILQEFAYRIHLGPLIFLASLAITFFIAMATVGLRAFKAASINPVNSLRSE</sequence>
<evidence type="ECO:0000256" key="4">
    <source>
        <dbReference type="ARBA" id="ARBA00022989"/>
    </source>
</evidence>
<dbReference type="AlphaFoldDB" id="A0AAP2GS87"/>
<reference evidence="9 10" key="1">
    <citation type="submission" date="2021-05" db="EMBL/GenBank/DDBJ databases">
        <title>A Polyphasic approach of four new species of the genus Ohtaekwangia: Ohtaekwangia histidinii sp. nov., Ohtaekwangia cretensis sp. nov., Ohtaekwangia indiensis sp. nov., Ohtaekwangia reichenbachii sp. nov. from diverse environment.</title>
        <authorList>
            <person name="Octaviana S."/>
        </authorList>
    </citation>
    <scope>NUCLEOTIDE SEQUENCE [LARGE SCALE GENOMIC DNA]</scope>
    <source>
        <strain evidence="9 10">PWU4</strain>
    </source>
</reference>
<feature type="transmembrane region" description="Helical" evidence="6">
    <location>
        <begin position="380"/>
        <end position="401"/>
    </location>
</feature>
<keyword evidence="4 6" id="KW-1133">Transmembrane helix</keyword>
<dbReference type="Pfam" id="PF02687">
    <property type="entry name" value="FtsX"/>
    <property type="match status" value="2"/>
</dbReference>
<dbReference type="RefSeq" id="WP_254169558.1">
    <property type="nucleotide sequence ID" value="NZ_JAHESF010000050.1"/>
</dbReference>
<feature type="transmembrane region" description="Helical" evidence="6">
    <location>
        <begin position="333"/>
        <end position="360"/>
    </location>
</feature>
<feature type="domain" description="ABC3 transporter permease C-terminal" evidence="7">
    <location>
        <begin position="677"/>
        <end position="790"/>
    </location>
</feature>
<dbReference type="PANTHER" id="PTHR30572">
    <property type="entry name" value="MEMBRANE COMPONENT OF TRANSPORTER-RELATED"/>
    <property type="match status" value="1"/>
</dbReference>
<accession>A0AAP2GS87</accession>
<evidence type="ECO:0000259" key="7">
    <source>
        <dbReference type="Pfam" id="PF02687"/>
    </source>
</evidence>
<feature type="transmembrane region" description="Helical" evidence="6">
    <location>
        <begin position="757"/>
        <end position="783"/>
    </location>
</feature>
<evidence type="ECO:0000256" key="6">
    <source>
        <dbReference type="SAM" id="Phobius"/>
    </source>
</evidence>
<protein>
    <submittedName>
        <fullName evidence="9">ABC transporter permease</fullName>
    </submittedName>
</protein>
<evidence type="ECO:0000256" key="2">
    <source>
        <dbReference type="ARBA" id="ARBA00022475"/>
    </source>
</evidence>
<dbReference type="InterPro" id="IPR050250">
    <property type="entry name" value="Macrolide_Exporter_MacB"/>
</dbReference>
<organism evidence="9 10">
    <name type="scientific">Chryseosolibacter histidini</name>
    <dbReference type="NCBI Taxonomy" id="2782349"/>
    <lineage>
        <taxon>Bacteria</taxon>
        <taxon>Pseudomonadati</taxon>
        <taxon>Bacteroidota</taxon>
        <taxon>Cytophagia</taxon>
        <taxon>Cytophagales</taxon>
        <taxon>Chryseotaleaceae</taxon>
        <taxon>Chryseosolibacter</taxon>
    </lineage>
</organism>
<name>A0AAP2GS87_9BACT</name>
<keyword evidence="5 6" id="KW-0472">Membrane</keyword>
<feature type="transmembrane region" description="Helical" evidence="6">
    <location>
        <begin position="718"/>
        <end position="745"/>
    </location>
</feature>
<evidence type="ECO:0000256" key="3">
    <source>
        <dbReference type="ARBA" id="ARBA00022692"/>
    </source>
</evidence>
<dbReference type="Proteomes" id="UP001319200">
    <property type="component" value="Unassembled WGS sequence"/>
</dbReference>
<keyword evidence="2" id="KW-1003">Cell membrane</keyword>
<dbReference type="PROSITE" id="PS51257">
    <property type="entry name" value="PROKAR_LIPOPROTEIN"/>
    <property type="match status" value="1"/>
</dbReference>
<feature type="domain" description="MacB-like periplasmic core" evidence="8">
    <location>
        <begin position="20"/>
        <end position="241"/>
    </location>
</feature>
<comment type="subcellular location">
    <subcellularLocation>
        <location evidence="1">Cell membrane</location>
        <topology evidence="1">Multi-pass membrane protein</topology>
    </subcellularLocation>
</comment>
<evidence type="ECO:0000256" key="1">
    <source>
        <dbReference type="ARBA" id="ARBA00004651"/>
    </source>
</evidence>
<dbReference type="GO" id="GO:0022857">
    <property type="term" value="F:transmembrane transporter activity"/>
    <property type="evidence" value="ECO:0007669"/>
    <property type="project" value="TreeGrafter"/>
</dbReference>
<dbReference type="PANTHER" id="PTHR30572:SF18">
    <property type="entry name" value="ABC-TYPE MACROLIDE FAMILY EXPORT SYSTEM PERMEASE COMPONENT 2"/>
    <property type="match status" value="1"/>
</dbReference>
<evidence type="ECO:0000313" key="10">
    <source>
        <dbReference type="Proteomes" id="UP001319200"/>
    </source>
</evidence>
<feature type="domain" description="ABC3 transporter permease C-terminal" evidence="7">
    <location>
        <begin position="292"/>
        <end position="406"/>
    </location>
</feature>
<keyword evidence="3 6" id="KW-0812">Transmembrane</keyword>
<dbReference type="EMBL" id="JAHESF010000050">
    <property type="protein sequence ID" value="MBT1700870.1"/>
    <property type="molecule type" value="Genomic_DNA"/>
</dbReference>
<keyword evidence="10" id="KW-1185">Reference proteome</keyword>
<feature type="transmembrane region" description="Helical" evidence="6">
    <location>
        <begin position="431"/>
        <end position="449"/>
    </location>
</feature>
<dbReference type="InterPro" id="IPR003838">
    <property type="entry name" value="ABC3_permease_C"/>
</dbReference>
<dbReference type="InterPro" id="IPR025857">
    <property type="entry name" value="MacB_PCD"/>
</dbReference>
<proteinExistence type="predicted"/>
<evidence type="ECO:0000313" key="9">
    <source>
        <dbReference type="EMBL" id="MBT1700870.1"/>
    </source>
</evidence>
<feature type="transmembrane region" description="Helical" evidence="6">
    <location>
        <begin position="288"/>
        <end position="306"/>
    </location>
</feature>
<comment type="caution">
    <text evidence="9">The sequence shown here is derived from an EMBL/GenBank/DDBJ whole genome shotgun (WGS) entry which is preliminary data.</text>
</comment>
<dbReference type="Pfam" id="PF12704">
    <property type="entry name" value="MacB_PCD"/>
    <property type="match status" value="1"/>
</dbReference>
<feature type="transmembrane region" description="Helical" evidence="6">
    <location>
        <begin position="674"/>
        <end position="698"/>
    </location>
</feature>
<evidence type="ECO:0000256" key="5">
    <source>
        <dbReference type="ARBA" id="ARBA00023136"/>
    </source>
</evidence>
<evidence type="ECO:0000259" key="8">
    <source>
        <dbReference type="Pfam" id="PF12704"/>
    </source>
</evidence>
<feature type="transmembrane region" description="Helical" evidence="6">
    <location>
        <begin position="20"/>
        <end position="41"/>
    </location>
</feature>
<gene>
    <name evidence="9" type="ORF">KK083_28520</name>
</gene>
<dbReference type="GO" id="GO:0005886">
    <property type="term" value="C:plasma membrane"/>
    <property type="evidence" value="ECO:0007669"/>
    <property type="project" value="UniProtKB-SubCell"/>
</dbReference>